<comment type="caution">
    <text evidence="10">The sequence shown here is derived from an EMBL/GenBank/DDBJ whole genome shotgun (WGS) entry which is preliminary data.</text>
</comment>
<evidence type="ECO:0000256" key="2">
    <source>
        <dbReference type="ARBA" id="ARBA00012251"/>
    </source>
</evidence>
<evidence type="ECO:0000256" key="7">
    <source>
        <dbReference type="ARBA" id="ARBA00022786"/>
    </source>
</evidence>
<evidence type="ECO:0000256" key="6">
    <source>
        <dbReference type="ARBA" id="ARBA00022771"/>
    </source>
</evidence>
<keyword evidence="8" id="KW-0862">Zinc</keyword>
<keyword evidence="5" id="KW-0677">Repeat</keyword>
<keyword evidence="7" id="KW-0833">Ubl conjugation pathway</keyword>
<dbReference type="Gene3D" id="1.20.120.1750">
    <property type="match status" value="1"/>
</dbReference>
<dbReference type="InterPro" id="IPR044066">
    <property type="entry name" value="TRIAD_supradom"/>
</dbReference>
<gene>
    <name evidence="10" type="ORF">PG993_010560</name>
</gene>
<dbReference type="SUPFAM" id="SSF57850">
    <property type="entry name" value="RING/U-box"/>
    <property type="match status" value="1"/>
</dbReference>
<dbReference type="PANTHER" id="PTHR11685">
    <property type="entry name" value="RBR FAMILY RING FINGER AND IBR DOMAIN-CONTAINING"/>
    <property type="match status" value="1"/>
</dbReference>
<keyword evidence="3" id="KW-0808">Transferase</keyword>
<keyword evidence="4" id="KW-0479">Metal-binding</keyword>
<dbReference type="InterPro" id="IPR031127">
    <property type="entry name" value="E3_UB_ligase_RBR"/>
</dbReference>
<evidence type="ECO:0000256" key="3">
    <source>
        <dbReference type="ARBA" id="ARBA00022679"/>
    </source>
</evidence>
<comment type="catalytic activity">
    <reaction evidence="1">
        <text>[E2 ubiquitin-conjugating enzyme]-S-ubiquitinyl-L-cysteine + [acceptor protein]-L-lysine = [E2 ubiquitin-conjugating enzyme]-L-cysteine + [acceptor protein]-N(6)-ubiquitinyl-L-lysine.</text>
        <dbReference type="EC" id="2.3.2.31"/>
    </reaction>
</comment>
<reference evidence="10 11" key="1">
    <citation type="submission" date="2023-01" db="EMBL/GenBank/DDBJ databases">
        <title>Analysis of 21 Apiospora genomes using comparative genomics revels a genus with tremendous synthesis potential of carbohydrate active enzymes and secondary metabolites.</title>
        <authorList>
            <person name="Sorensen T."/>
        </authorList>
    </citation>
    <scope>NUCLEOTIDE SEQUENCE [LARGE SCALE GENOMIC DNA]</scope>
    <source>
        <strain evidence="10 11">CBS 33761</strain>
    </source>
</reference>
<protein>
    <recommendedName>
        <fullName evidence="2">RBR-type E3 ubiquitin transferase</fullName>
        <ecNumber evidence="2">2.3.2.31</ecNumber>
    </recommendedName>
</protein>
<keyword evidence="6" id="KW-0863">Zinc-finger</keyword>
<dbReference type="EC" id="2.3.2.31" evidence="2"/>
<sequence>MENLDEEALEYIQFLYMEEALDSAEVVDPDDEPWECTACNEIHTGAGLQDLGCGCNFCVPCLESWVKVVLDTEAKYPMSCCDRIPDGLIMALISKDLEDQFRQKLIEYKTPGVDRIYCCKKHCSTFIDQSNIGKTIARCPACEAETCLGCRMEAHYGGCIKDEETQQLLDMASPRGWKPCYMCGTLVERLDGCNHMTYELTPGLAQ</sequence>
<dbReference type="CDD" id="cd20335">
    <property type="entry name" value="BRcat_RBR"/>
    <property type="match status" value="1"/>
</dbReference>
<accession>A0ABR1SML2</accession>
<evidence type="ECO:0000256" key="8">
    <source>
        <dbReference type="ARBA" id="ARBA00022833"/>
    </source>
</evidence>
<name>A0ABR1SML2_9PEZI</name>
<evidence type="ECO:0000259" key="9">
    <source>
        <dbReference type="PROSITE" id="PS51873"/>
    </source>
</evidence>
<feature type="domain" description="RING-type" evidence="9">
    <location>
        <begin position="32"/>
        <end position="206"/>
    </location>
</feature>
<keyword evidence="11" id="KW-1185">Reference proteome</keyword>
<dbReference type="Proteomes" id="UP001444661">
    <property type="component" value="Unassembled WGS sequence"/>
</dbReference>
<dbReference type="PROSITE" id="PS51873">
    <property type="entry name" value="TRIAD"/>
    <property type="match status" value="1"/>
</dbReference>
<organism evidence="10 11">
    <name type="scientific">Apiospora rasikravindrae</name>
    <dbReference type="NCBI Taxonomy" id="990691"/>
    <lineage>
        <taxon>Eukaryota</taxon>
        <taxon>Fungi</taxon>
        <taxon>Dikarya</taxon>
        <taxon>Ascomycota</taxon>
        <taxon>Pezizomycotina</taxon>
        <taxon>Sordariomycetes</taxon>
        <taxon>Xylariomycetidae</taxon>
        <taxon>Amphisphaeriales</taxon>
        <taxon>Apiosporaceae</taxon>
        <taxon>Apiospora</taxon>
    </lineage>
</organism>
<dbReference type="InterPro" id="IPR002867">
    <property type="entry name" value="IBR_dom"/>
</dbReference>
<dbReference type="EMBL" id="JAQQWK010000009">
    <property type="protein sequence ID" value="KAK8035565.1"/>
    <property type="molecule type" value="Genomic_DNA"/>
</dbReference>
<evidence type="ECO:0000313" key="10">
    <source>
        <dbReference type="EMBL" id="KAK8035565.1"/>
    </source>
</evidence>
<evidence type="ECO:0000256" key="5">
    <source>
        <dbReference type="ARBA" id="ARBA00022737"/>
    </source>
</evidence>
<evidence type="ECO:0000256" key="1">
    <source>
        <dbReference type="ARBA" id="ARBA00001798"/>
    </source>
</evidence>
<evidence type="ECO:0000256" key="4">
    <source>
        <dbReference type="ARBA" id="ARBA00022723"/>
    </source>
</evidence>
<evidence type="ECO:0000313" key="11">
    <source>
        <dbReference type="Proteomes" id="UP001444661"/>
    </source>
</evidence>
<proteinExistence type="predicted"/>
<dbReference type="Pfam" id="PF01485">
    <property type="entry name" value="IBR"/>
    <property type="match status" value="1"/>
</dbReference>